<reference evidence="3" key="1">
    <citation type="submission" date="2013-07" db="EMBL/GenBank/DDBJ databases">
        <title>The Genome Sequence of Cryptococcus bestiolae CBS10118.</title>
        <authorList>
            <consortium name="The Broad Institute Genome Sequencing Platform"/>
            <person name="Cuomo C."/>
            <person name="Litvintseva A."/>
            <person name="Chen Y."/>
            <person name="Heitman J."/>
            <person name="Sun S."/>
            <person name="Springer D."/>
            <person name="Dromer F."/>
            <person name="Young S.K."/>
            <person name="Zeng Q."/>
            <person name="Gargeya S."/>
            <person name="Fitzgerald M."/>
            <person name="Abouelleil A."/>
            <person name="Alvarado L."/>
            <person name="Berlin A.M."/>
            <person name="Chapman S.B."/>
            <person name="Dewar J."/>
            <person name="Goldberg J."/>
            <person name="Griggs A."/>
            <person name="Gujja S."/>
            <person name="Hansen M."/>
            <person name="Howarth C."/>
            <person name="Imamovic A."/>
            <person name="Larimer J."/>
            <person name="McCowan C."/>
            <person name="Murphy C."/>
            <person name="Pearson M."/>
            <person name="Priest M."/>
            <person name="Roberts A."/>
            <person name="Saif S."/>
            <person name="Shea T."/>
            <person name="Sykes S."/>
            <person name="Wortman J."/>
            <person name="Nusbaum C."/>
            <person name="Birren B."/>
        </authorList>
    </citation>
    <scope>NUCLEOTIDE SEQUENCE [LARGE SCALE GENOMIC DNA]</scope>
    <source>
        <strain evidence="3">CBS 10118</strain>
    </source>
</reference>
<protein>
    <recommendedName>
        <fullName evidence="2">DH domain-containing protein</fullName>
    </recommendedName>
</protein>
<dbReference type="PANTHER" id="PTHR45818:SF3">
    <property type="entry name" value="PROTEIN VAV"/>
    <property type="match status" value="1"/>
</dbReference>
<dbReference type="STRING" id="1296100.A0A1B9G7S3"/>
<evidence type="ECO:0000259" key="2">
    <source>
        <dbReference type="PROSITE" id="PS50010"/>
    </source>
</evidence>
<feature type="compositionally biased region" description="Polar residues" evidence="1">
    <location>
        <begin position="85"/>
        <end position="99"/>
    </location>
</feature>
<feature type="compositionally biased region" description="Low complexity" evidence="1">
    <location>
        <begin position="456"/>
        <end position="486"/>
    </location>
</feature>
<feature type="region of interest" description="Disordered" evidence="1">
    <location>
        <begin position="1344"/>
        <end position="1372"/>
    </location>
</feature>
<dbReference type="InterPro" id="IPR011993">
    <property type="entry name" value="PH-like_dom_sf"/>
</dbReference>
<feature type="compositionally biased region" description="Low complexity" evidence="1">
    <location>
        <begin position="1303"/>
        <end position="1316"/>
    </location>
</feature>
<dbReference type="RefSeq" id="XP_019048154.1">
    <property type="nucleotide sequence ID" value="XM_019188592.1"/>
</dbReference>
<keyword evidence="5" id="KW-1185">Reference proteome</keyword>
<dbReference type="PANTHER" id="PTHR45818">
    <property type="entry name" value="PROTEIN VAV"/>
    <property type="match status" value="1"/>
</dbReference>
<dbReference type="Proteomes" id="UP000092730">
    <property type="component" value="Chromosome 2"/>
</dbReference>
<dbReference type="EMBL" id="KI894019">
    <property type="protein sequence ID" value="OCF27084.1"/>
    <property type="molecule type" value="Genomic_DNA"/>
</dbReference>
<dbReference type="GO" id="GO:0005737">
    <property type="term" value="C:cytoplasm"/>
    <property type="evidence" value="ECO:0007669"/>
    <property type="project" value="TreeGrafter"/>
</dbReference>
<accession>A0A1B9G7S3</accession>
<evidence type="ECO:0000256" key="1">
    <source>
        <dbReference type="SAM" id="MobiDB-lite"/>
    </source>
</evidence>
<reference evidence="3" key="3">
    <citation type="submission" date="2014-01" db="EMBL/GenBank/DDBJ databases">
        <title>Evolution of pathogenesis and genome organization in the Tremellales.</title>
        <authorList>
            <person name="Cuomo C."/>
            <person name="Litvintseva A."/>
            <person name="Heitman J."/>
            <person name="Chen Y."/>
            <person name="Sun S."/>
            <person name="Springer D."/>
            <person name="Dromer F."/>
            <person name="Young S."/>
            <person name="Zeng Q."/>
            <person name="Chapman S."/>
            <person name="Gujja S."/>
            <person name="Saif S."/>
            <person name="Birren B."/>
        </authorList>
    </citation>
    <scope>NUCLEOTIDE SEQUENCE</scope>
    <source>
        <strain evidence="3">CBS 10118</strain>
    </source>
</reference>
<dbReference type="OrthoDB" id="1716625at2759"/>
<feature type="region of interest" description="Disordered" evidence="1">
    <location>
        <begin position="1098"/>
        <end position="1139"/>
    </location>
</feature>
<name>A0A1B9G7S3_9TREE</name>
<dbReference type="SUPFAM" id="SSF48065">
    <property type="entry name" value="DBL homology domain (DH-domain)"/>
    <property type="match status" value="1"/>
</dbReference>
<dbReference type="KEGG" id="kbi:30206318"/>
<dbReference type="GeneID" id="30206318"/>
<dbReference type="SUPFAM" id="SSF50729">
    <property type="entry name" value="PH domain-like"/>
    <property type="match status" value="1"/>
</dbReference>
<dbReference type="VEuPathDB" id="FungiDB:I302_01919"/>
<organism evidence="3">
    <name type="scientific">Kwoniella bestiolae CBS 10118</name>
    <dbReference type="NCBI Taxonomy" id="1296100"/>
    <lineage>
        <taxon>Eukaryota</taxon>
        <taxon>Fungi</taxon>
        <taxon>Dikarya</taxon>
        <taxon>Basidiomycota</taxon>
        <taxon>Agaricomycotina</taxon>
        <taxon>Tremellomycetes</taxon>
        <taxon>Tremellales</taxon>
        <taxon>Cryptococcaceae</taxon>
        <taxon>Kwoniella</taxon>
    </lineage>
</organism>
<reference evidence="4" key="4">
    <citation type="submission" date="2024-02" db="EMBL/GenBank/DDBJ databases">
        <title>Comparative genomics of Cryptococcus and Kwoniella reveals pathogenesis evolution and contrasting modes of karyotype evolution via chromosome fusion or intercentromeric recombination.</title>
        <authorList>
            <person name="Coelho M.A."/>
            <person name="David-Palma M."/>
            <person name="Shea T."/>
            <person name="Bowers K."/>
            <person name="McGinley-Smith S."/>
            <person name="Mohammad A.W."/>
            <person name="Gnirke A."/>
            <person name="Yurkov A.M."/>
            <person name="Nowrousian M."/>
            <person name="Sun S."/>
            <person name="Cuomo C.A."/>
            <person name="Heitman J."/>
        </authorList>
    </citation>
    <scope>NUCLEOTIDE SEQUENCE</scope>
    <source>
        <strain evidence="4">CBS 10118</strain>
    </source>
</reference>
<feature type="compositionally biased region" description="Polar residues" evidence="1">
    <location>
        <begin position="1289"/>
        <end position="1302"/>
    </location>
</feature>
<dbReference type="GO" id="GO:0005085">
    <property type="term" value="F:guanyl-nucleotide exchange factor activity"/>
    <property type="evidence" value="ECO:0007669"/>
    <property type="project" value="InterPro"/>
</dbReference>
<gene>
    <name evidence="3" type="ORF">I302_01919</name>
    <name evidence="4" type="ORF">I302_103220</name>
</gene>
<dbReference type="Pfam" id="PF00621">
    <property type="entry name" value="RhoGEF"/>
    <property type="match status" value="1"/>
</dbReference>
<reference evidence="4" key="2">
    <citation type="submission" date="2013-07" db="EMBL/GenBank/DDBJ databases">
        <authorList>
            <consortium name="The Broad Institute Genome Sequencing Platform"/>
            <person name="Cuomo C."/>
            <person name="Litvintseva A."/>
            <person name="Chen Y."/>
            <person name="Heitman J."/>
            <person name="Sun S."/>
            <person name="Springer D."/>
            <person name="Dromer F."/>
            <person name="Young S.K."/>
            <person name="Zeng Q."/>
            <person name="Gargeya S."/>
            <person name="Fitzgerald M."/>
            <person name="Abouelleil A."/>
            <person name="Alvarado L."/>
            <person name="Berlin A.M."/>
            <person name="Chapman S.B."/>
            <person name="Dewar J."/>
            <person name="Goldberg J."/>
            <person name="Griggs A."/>
            <person name="Gujja S."/>
            <person name="Hansen M."/>
            <person name="Howarth C."/>
            <person name="Imamovic A."/>
            <person name="Larimer J."/>
            <person name="McCowan C."/>
            <person name="Murphy C."/>
            <person name="Pearson M."/>
            <person name="Priest M."/>
            <person name="Roberts A."/>
            <person name="Saif S."/>
            <person name="Shea T."/>
            <person name="Sykes S."/>
            <person name="Wortman J."/>
            <person name="Nusbaum C."/>
            <person name="Birren B."/>
        </authorList>
    </citation>
    <scope>NUCLEOTIDE SEQUENCE</scope>
    <source>
        <strain evidence="4">CBS 10118</strain>
    </source>
</reference>
<feature type="region of interest" description="Disordered" evidence="1">
    <location>
        <begin position="1394"/>
        <end position="1480"/>
    </location>
</feature>
<dbReference type="SMART" id="SM00325">
    <property type="entry name" value="RhoGEF"/>
    <property type="match status" value="1"/>
</dbReference>
<feature type="region of interest" description="Disordered" evidence="1">
    <location>
        <begin position="1171"/>
        <end position="1316"/>
    </location>
</feature>
<dbReference type="InterPro" id="IPR000219">
    <property type="entry name" value="DH_dom"/>
</dbReference>
<feature type="region of interest" description="Disordered" evidence="1">
    <location>
        <begin position="17"/>
        <end position="275"/>
    </location>
</feature>
<dbReference type="PROSITE" id="PS50010">
    <property type="entry name" value="DH_2"/>
    <property type="match status" value="1"/>
</dbReference>
<dbReference type="InterPro" id="IPR035899">
    <property type="entry name" value="DBL_dom_sf"/>
</dbReference>
<dbReference type="EMBL" id="CP144542">
    <property type="protein sequence ID" value="WVW81229.1"/>
    <property type="molecule type" value="Genomic_DNA"/>
</dbReference>
<feature type="region of interest" description="Disordered" evidence="1">
    <location>
        <begin position="456"/>
        <end position="501"/>
    </location>
</feature>
<feature type="compositionally biased region" description="Low complexity" evidence="1">
    <location>
        <begin position="1180"/>
        <end position="1193"/>
    </location>
</feature>
<evidence type="ECO:0000313" key="4">
    <source>
        <dbReference type="EMBL" id="WVW81229.1"/>
    </source>
</evidence>
<dbReference type="Gene3D" id="1.20.900.10">
    <property type="entry name" value="Dbl homology (DH) domain"/>
    <property type="match status" value="1"/>
</dbReference>
<proteinExistence type="predicted"/>
<feature type="compositionally biased region" description="Low complexity" evidence="1">
    <location>
        <begin position="56"/>
        <end position="70"/>
    </location>
</feature>
<feature type="compositionally biased region" description="Low complexity" evidence="1">
    <location>
        <begin position="1406"/>
        <end position="1423"/>
    </location>
</feature>
<feature type="compositionally biased region" description="Basic residues" evidence="1">
    <location>
        <begin position="182"/>
        <end position="203"/>
    </location>
</feature>
<evidence type="ECO:0000313" key="3">
    <source>
        <dbReference type="EMBL" id="OCF27084.1"/>
    </source>
</evidence>
<evidence type="ECO:0000313" key="5">
    <source>
        <dbReference type="Proteomes" id="UP000092730"/>
    </source>
</evidence>
<feature type="compositionally biased region" description="Basic and acidic residues" evidence="1">
    <location>
        <begin position="488"/>
        <end position="500"/>
    </location>
</feature>
<feature type="compositionally biased region" description="Polar residues" evidence="1">
    <location>
        <begin position="24"/>
        <end position="33"/>
    </location>
</feature>
<feature type="domain" description="DH" evidence="2">
    <location>
        <begin position="526"/>
        <end position="760"/>
    </location>
</feature>
<dbReference type="Gene3D" id="2.30.29.30">
    <property type="entry name" value="Pleckstrin-homology domain (PH domain)/Phosphotyrosine-binding domain (PTB)"/>
    <property type="match status" value="1"/>
</dbReference>
<sequence length="1480" mass="160778">MDPLIIVHPSTLAILTLEPIPQSEAPTPSQRESPPNEAGPSGSAPTLDQEQPLPSPSDFAGSSRRSSVSSYYPIPGSYFPAAGTSRRTYATSSGTNTPSERPRPSPINIPAATPDEPLFSAYPDTGSSKPDIKGKGRALNLPLGPALDLSSGTISRRRRNEEAEESSADEWKMPVASSTRHPQPHHHLRQTHHHHHSQQHSHSYRNSPARPRSPARDRHTRKRAATISSSTEMEGIGHVKSASPSAAEDQRQTQASSKSALRLSSVPGPKSLGGFRRRRASVGTVSAPIEVEFEPAGSTNQWKNMPEEVAQKFDSPPIPFSYQQPTRSDYTLQSISTAATVRPIGSPSGGETGADMIPVIAPRRSSLSGLDPPILLGLTNISRPLPEGNIELIIPEDMVMPHNPPPRRSSLEYDEAVVVEIKSKVDPEISASASAIIVDDHEQSVLSASLTNTDTSTSASAAAFSPSTSSKEHPLSSATTSLSRSAKSGKEGEQEDKKEASLSAVRLQRSLEWEAKQNRLKRKLEKRIMIILELAETEVAYTEDLRTLCHVYLPQLAALPSVNERNAKMIARNTEELLVFHAAFAGKMVETLKEEGLGYHSPRELEVGSAGQVDRVSRKLAALFVDDITQFSLYKDFCAESIIATTLVKHISERVDYEGFEKRCQIIGAAQPFFTLRDLLDDSNPSKTAHRSRLHFKDYLITPIQRICRYPLLLGQLLDAAGTTSPDSRSEHSDEGFDVGVDLERALGAMRGVAEEADEARRLKDAEVKSATVLDRLEPHPNLTPTFIKSLGTCRLIGSLDVLHHHPTLAPLVPPVKVKYLAAFLYRGYLILAKVKKGKAYEAKHFLPLEVFELIDITEGFLPHSIRLTLREHNFDLAASCEAEKEVWSAAICQARDESVIPPFELPASVSPFPVRARRSSTAFSGDFDVYATPHTVPKRHTLVGAPAELDEFSSRAATPSTKPVNTAGSKPSTPLISPIKSTFGFTPERKSSHNATILLRRASNSQRMLVERGLNDLFSDICSTIRSKAQLQHHTLFLPDVPSFPHSENGHGDGMSTKESTMLRRRKSFLDHRARRESIDIAITGEIKGSVIELRPSRSHGGRFRTLPSSTSRRRAGSISSTTRGNNDNEEGDDESASVTATAISDFGTLGRTAGNIAYSRNNSVSSLQSYGSPMITPRRSLSSLRGLSSVSQPGGIEEETLMIKSKDRQRHHSQPPQAPRSKSYKMETPNRKNKQNLSLSSMPYSFRARSTPVSPILSPTHEIPPVPKMPPLIQKSKSDESPRKFSQLPQSSTKARGSNDSESTSQSGSASASASALGTGVMEYFIPPPHGLALDSIGSSGAFPTSSSGTGGFGSTSKVGTVDPDKPLATTWGTLRRSMSFLPLRRGNSITSMADEFGGGGGMEHSNSNSNSNSSGTTSAEGSEESHGYLSNEKTSTTNEDPAGEEREMGTRGWRSAPNTPKRKKSLRLFGLKGFTPM</sequence>